<evidence type="ECO:0000313" key="3">
    <source>
        <dbReference type="Proteomes" id="UP000002630"/>
    </source>
</evidence>
<accession>D8LTI9</accession>
<organism evidence="2 3">
    <name type="scientific">Ectocarpus siliculosus</name>
    <name type="common">Brown alga</name>
    <name type="synonym">Conferva siliculosa</name>
    <dbReference type="NCBI Taxonomy" id="2880"/>
    <lineage>
        <taxon>Eukaryota</taxon>
        <taxon>Sar</taxon>
        <taxon>Stramenopiles</taxon>
        <taxon>Ochrophyta</taxon>
        <taxon>PX clade</taxon>
        <taxon>Phaeophyceae</taxon>
        <taxon>Ectocarpales</taxon>
        <taxon>Ectocarpaceae</taxon>
        <taxon>Ectocarpus</taxon>
    </lineage>
</organism>
<name>D8LTI9_ECTSI</name>
<dbReference type="eggNOG" id="ENOG502QT86">
    <property type="taxonomic scope" value="Eukaryota"/>
</dbReference>
<dbReference type="Proteomes" id="UP000002630">
    <property type="component" value="Linkage Group LG15"/>
</dbReference>
<dbReference type="OrthoDB" id="75925at2759"/>
<dbReference type="InParanoid" id="D8LTI9"/>
<dbReference type="AlphaFoldDB" id="D8LTI9"/>
<feature type="region of interest" description="Disordered" evidence="1">
    <location>
        <begin position="1"/>
        <end position="33"/>
    </location>
</feature>
<feature type="region of interest" description="Disordered" evidence="1">
    <location>
        <begin position="557"/>
        <end position="578"/>
    </location>
</feature>
<evidence type="ECO:0000256" key="1">
    <source>
        <dbReference type="SAM" id="MobiDB-lite"/>
    </source>
</evidence>
<feature type="region of interest" description="Disordered" evidence="1">
    <location>
        <begin position="647"/>
        <end position="706"/>
    </location>
</feature>
<dbReference type="EMBL" id="FN649740">
    <property type="protein sequence ID" value="CBN78030.1"/>
    <property type="molecule type" value="Genomic_DNA"/>
</dbReference>
<feature type="region of interest" description="Disordered" evidence="1">
    <location>
        <begin position="420"/>
        <end position="477"/>
    </location>
</feature>
<gene>
    <name evidence="2" type="ORF">Esi_0082_0051</name>
</gene>
<sequence length="850" mass="85234">MSSGESLRSSGRSSQRFSEVLSHGPTAIPAREDMDAAISSALAVDDLGFGRQAHSNGEQVEQPSDSRSQPRRIDGANSRPPYTGPTAGPARVPNAANAATTTTTIPVQNRAGVGVGGGEGGGLHPRANGVGAGVASNSSNGCGGGGGLLDWALWPLWGTIDALKWAGGTVNEVAVAPVIRMASPWGLAGSVLTTVKAFTPQRARDLARVVGNFGLNAAGLVQTPAGVELLRSSGRATGSLSTAVSSPAGRQFLLESATGLVKLAEALDTPEAKNFIQQGAVIAARGMDALASRHTKIFVKDLADVIVRLVELANSREATILAAEFTVNVEHALEMEHMAGIARRAAAKAAAAAATADADPGLAAGDAHAPRAGGDGTEPNLGLADDVVGPAAREPEANGGPVCAAGGEQTLDDLVREARAERAHRESGGTGGPRSAGHERGGSDGSVLAVGGPEGCYPSRSGEGRPSGNDPTDADHRAGVTPVIRQADLAGDTPLRTFLDAAGGTAPVVRPPGDTSRSAPSSPGGWHAHAATAAAAAAAAGAVPALPTLGGQCAGNRERASTVTGAGDDGVRGGTAEEAYGISGGAGFTAGCRGGGENDGTESVLSGARPPAVEYERDGNARLPRFTSEHFESVLRGQPLGLELQLEAPNEDSVDDTVARAASSRVPLEGAPPPSPRVDAGNAPGNAVQETTGQDAPPREGKGVSVPSTAEARSWKQAGFACLLLFFAGDGLRYRWKAGFRGEKTVHENISMPPPPPTPGPPKPGYLATDGRNSVFGVTFLPPACKDPVSGATMAVWVAPSGPCLSPASVSGGGAGRTEGLLGGGGEPACSASFRLCSAAEVGARGGTKV</sequence>
<feature type="compositionally biased region" description="Polar residues" evidence="1">
    <location>
        <begin position="53"/>
        <end position="67"/>
    </location>
</feature>
<proteinExistence type="predicted"/>
<dbReference type="EMBL" id="FN649056">
    <property type="protein sequence ID" value="CBN78030.1"/>
    <property type="molecule type" value="Genomic_DNA"/>
</dbReference>
<feature type="region of interest" description="Disordered" evidence="1">
    <location>
        <begin position="362"/>
        <end position="386"/>
    </location>
</feature>
<feature type="region of interest" description="Disordered" evidence="1">
    <location>
        <begin position="503"/>
        <end position="527"/>
    </location>
</feature>
<feature type="compositionally biased region" description="Low complexity" evidence="1">
    <location>
        <begin position="1"/>
        <end position="19"/>
    </location>
</feature>
<reference evidence="2 3" key="1">
    <citation type="journal article" date="2010" name="Nature">
        <title>The Ectocarpus genome and the independent evolution of multicellularity in brown algae.</title>
        <authorList>
            <person name="Cock J.M."/>
            <person name="Sterck L."/>
            <person name="Rouze P."/>
            <person name="Scornet D."/>
            <person name="Allen A.E."/>
            <person name="Amoutzias G."/>
            <person name="Anthouard V."/>
            <person name="Artiguenave F."/>
            <person name="Aury J.M."/>
            <person name="Badger J.H."/>
            <person name="Beszteri B."/>
            <person name="Billiau K."/>
            <person name="Bonnet E."/>
            <person name="Bothwell J.H."/>
            <person name="Bowler C."/>
            <person name="Boyen C."/>
            <person name="Brownlee C."/>
            <person name="Carrano C.J."/>
            <person name="Charrier B."/>
            <person name="Cho G.Y."/>
            <person name="Coelho S.M."/>
            <person name="Collen J."/>
            <person name="Corre E."/>
            <person name="Da Silva C."/>
            <person name="Delage L."/>
            <person name="Delaroque N."/>
            <person name="Dittami S.M."/>
            <person name="Doulbeau S."/>
            <person name="Elias M."/>
            <person name="Farnham G."/>
            <person name="Gachon C.M."/>
            <person name="Gschloessl B."/>
            <person name="Heesch S."/>
            <person name="Jabbari K."/>
            <person name="Jubin C."/>
            <person name="Kawai H."/>
            <person name="Kimura K."/>
            <person name="Kloareg B."/>
            <person name="Kupper F.C."/>
            <person name="Lang D."/>
            <person name="Le Bail A."/>
            <person name="Leblanc C."/>
            <person name="Lerouge P."/>
            <person name="Lohr M."/>
            <person name="Lopez P.J."/>
            <person name="Martens C."/>
            <person name="Maumus F."/>
            <person name="Michel G."/>
            <person name="Miranda-Saavedra D."/>
            <person name="Morales J."/>
            <person name="Moreau H."/>
            <person name="Motomura T."/>
            <person name="Nagasato C."/>
            <person name="Napoli C.A."/>
            <person name="Nelson D.R."/>
            <person name="Nyvall-Collen P."/>
            <person name="Peters A.F."/>
            <person name="Pommier C."/>
            <person name="Potin P."/>
            <person name="Poulain J."/>
            <person name="Quesneville H."/>
            <person name="Read B."/>
            <person name="Rensing S.A."/>
            <person name="Ritter A."/>
            <person name="Rousvoal S."/>
            <person name="Samanta M."/>
            <person name="Samson G."/>
            <person name="Schroeder D.C."/>
            <person name="Segurens B."/>
            <person name="Strittmatter M."/>
            <person name="Tonon T."/>
            <person name="Tregear J.W."/>
            <person name="Valentin K."/>
            <person name="von Dassow P."/>
            <person name="Yamagishi T."/>
            <person name="Van de Peer Y."/>
            <person name="Wincker P."/>
        </authorList>
    </citation>
    <scope>NUCLEOTIDE SEQUENCE [LARGE SCALE GENOMIC DNA]</scope>
    <source>
        <strain evidence="3">Ec32 / CCAP1310/4</strain>
    </source>
</reference>
<keyword evidence="3" id="KW-1185">Reference proteome</keyword>
<evidence type="ECO:0000313" key="2">
    <source>
        <dbReference type="EMBL" id="CBN78030.1"/>
    </source>
</evidence>
<protein>
    <submittedName>
        <fullName evidence="2">Uncharacterized protein</fullName>
    </submittedName>
</protein>
<feature type="region of interest" description="Disordered" evidence="1">
    <location>
        <begin position="49"/>
        <end position="93"/>
    </location>
</feature>